<organism evidence="3 4">
    <name type="scientific">Pseudomonas aegrilactucae</name>
    <dbReference type="NCBI Taxonomy" id="2854028"/>
    <lineage>
        <taxon>Bacteria</taxon>
        <taxon>Pseudomonadati</taxon>
        <taxon>Pseudomonadota</taxon>
        <taxon>Gammaproteobacteria</taxon>
        <taxon>Pseudomonadales</taxon>
        <taxon>Pseudomonadaceae</taxon>
        <taxon>Pseudomonas</taxon>
    </lineage>
</organism>
<evidence type="ECO:0000256" key="1">
    <source>
        <dbReference type="SAM" id="MobiDB-lite"/>
    </source>
</evidence>
<dbReference type="EMBL" id="JAHTBI010000061">
    <property type="protein sequence ID" value="MBV6288840.1"/>
    <property type="molecule type" value="Genomic_DNA"/>
</dbReference>
<evidence type="ECO:0000259" key="2">
    <source>
        <dbReference type="Pfam" id="PF15650"/>
    </source>
</evidence>
<protein>
    <submittedName>
        <fullName evidence="3">RHS repeat-associated core domain-containing protein</fullName>
    </submittedName>
</protein>
<dbReference type="InterPro" id="IPR022385">
    <property type="entry name" value="Rhs_assc_core"/>
</dbReference>
<evidence type="ECO:0000313" key="3">
    <source>
        <dbReference type="EMBL" id="MBV6288840.1"/>
    </source>
</evidence>
<dbReference type="Pfam" id="PF15650">
    <property type="entry name" value="Tox-REase-9"/>
    <property type="match status" value="1"/>
</dbReference>
<feature type="region of interest" description="Disordered" evidence="1">
    <location>
        <begin position="43"/>
        <end position="68"/>
    </location>
</feature>
<dbReference type="Proteomes" id="UP001106592">
    <property type="component" value="Unassembled WGS sequence"/>
</dbReference>
<accession>A0A9Q3AEM0</accession>
<feature type="domain" description="Tox-REase-9" evidence="2">
    <location>
        <begin position="48"/>
        <end position="130"/>
    </location>
</feature>
<name>A0A9Q3AEM0_9PSED</name>
<dbReference type="RefSeq" id="WP_217976828.1">
    <property type="nucleotide sequence ID" value="NZ_JAHTBI010000061.1"/>
</dbReference>
<dbReference type="AlphaFoldDB" id="A0A9Q3AEM0"/>
<dbReference type="InterPro" id="IPR028902">
    <property type="entry name" value="Tox-REase-9_dom"/>
</dbReference>
<reference evidence="3" key="1">
    <citation type="journal article" date="2022" name="Int. J. Syst. Evol. Microbiol.">
        <title>Pseudomonas aegrilactucae sp. nov. and Pseudomonas morbosilactucae sp. nov., pathogens causing bacterial rot of lettuce in Japan.</title>
        <authorList>
            <person name="Sawada H."/>
            <person name="Fujikawa T."/>
            <person name="Satou M."/>
        </authorList>
    </citation>
    <scope>NUCLEOTIDE SEQUENCE</scope>
    <source>
        <strain evidence="3">MAFF 301350</strain>
    </source>
</reference>
<proteinExistence type="predicted"/>
<reference evidence="3" key="2">
    <citation type="journal article" date="2023" name="Plant Pathol.">
        <title>Dismantling and reorganizing Pseudomonas marginalis sensu#lato.</title>
        <authorList>
            <person name="Sawada H."/>
            <person name="Fujikawa T."/>
            <person name="Satou M."/>
        </authorList>
    </citation>
    <scope>NUCLEOTIDE SEQUENCE</scope>
    <source>
        <strain evidence="3">MAFF 301350</strain>
    </source>
</reference>
<comment type="caution">
    <text evidence="3">The sequence shown here is derived from an EMBL/GenBank/DDBJ whole genome shotgun (WGS) entry which is preliminary data.</text>
</comment>
<keyword evidence="4" id="KW-1185">Reference proteome</keyword>
<gene>
    <name evidence="3" type="ORF">KUO17_17700</name>
</gene>
<feature type="non-terminal residue" evidence="3">
    <location>
        <position position="1"/>
    </location>
</feature>
<sequence>YDPGVGRFVSKDPISYAGGLNLYVYAPNPVGWVDALGLAKSSTSGHSSQAKRGQEFHNDMQKFPYPDGYKREREVKGAGRVDAINYEECAIIERKCTCSARTIKRGEAQVKRYCDQMKENTGQEYEGILDVLDPNTGARSIRVVVPKS</sequence>
<evidence type="ECO:0000313" key="4">
    <source>
        <dbReference type="Proteomes" id="UP001106592"/>
    </source>
</evidence>
<dbReference type="NCBIfam" id="TIGR03696">
    <property type="entry name" value="Rhs_assc_core"/>
    <property type="match status" value="1"/>
</dbReference>